<dbReference type="PANTHER" id="PTHR34980">
    <property type="entry name" value="INNER MEMBRANE PROTEIN-RELATED-RELATED"/>
    <property type="match status" value="1"/>
</dbReference>
<dbReference type="OrthoDB" id="9812349at2"/>
<feature type="transmembrane region" description="Helical" evidence="1">
    <location>
        <begin position="192"/>
        <end position="216"/>
    </location>
</feature>
<feature type="transmembrane region" description="Helical" evidence="1">
    <location>
        <begin position="16"/>
        <end position="36"/>
    </location>
</feature>
<dbReference type="AlphaFoldDB" id="A0A0N0M082"/>
<evidence type="ECO:0008006" key="4">
    <source>
        <dbReference type="Google" id="ProtNLM"/>
    </source>
</evidence>
<evidence type="ECO:0000256" key="1">
    <source>
        <dbReference type="SAM" id="Phobius"/>
    </source>
</evidence>
<sequence>MFCNTELDCLHDSINIAYYLSEPLFYICFLAISLSLKNIPGRYWLVSFLVCCLVSSAFYNMYPLAGSFLPFSIEYYQAYLLTARLIYNFSVFILLPAFLFNLWSSKVLNTSAASILLSWRGRVTRSIYWFVAVSNAVLFISIIHGLSNMGDYPMEETWFSTGLMYLTLFVVLGCLIWINLMVTIKRWHDLNISGWMTLCFLIPFIGSISCIIYLGFAKGKQKANRFGEALTQ</sequence>
<feature type="transmembrane region" description="Helical" evidence="1">
    <location>
        <begin position="158"/>
        <end position="180"/>
    </location>
</feature>
<proteinExistence type="predicted"/>
<dbReference type="InterPro" id="IPR008523">
    <property type="entry name" value="DUF805"/>
</dbReference>
<dbReference type="RefSeq" id="WP_054453729.1">
    <property type="nucleotide sequence ID" value="NZ_LHPH01000007.1"/>
</dbReference>
<name>A0A0N0M082_9GAMM</name>
<feature type="transmembrane region" description="Helical" evidence="1">
    <location>
        <begin position="85"/>
        <end position="105"/>
    </location>
</feature>
<feature type="transmembrane region" description="Helical" evidence="1">
    <location>
        <begin position="43"/>
        <end position="65"/>
    </location>
</feature>
<keyword evidence="1" id="KW-1133">Transmembrane helix</keyword>
<gene>
    <name evidence="2" type="ORF">ADS77_07555</name>
</gene>
<comment type="caution">
    <text evidence="2">The sequence shown here is derived from an EMBL/GenBank/DDBJ whole genome shotgun (WGS) entry which is preliminary data.</text>
</comment>
<dbReference type="Pfam" id="PF05656">
    <property type="entry name" value="DUF805"/>
    <property type="match status" value="1"/>
</dbReference>
<evidence type="ECO:0000313" key="2">
    <source>
        <dbReference type="EMBL" id="KPH63768.1"/>
    </source>
</evidence>
<organism evidence="2 3">
    <name type="scientific">Pseudoalteromonas porphyrae</name>
    <dbReference type="NCBI Taxonomy" id="187330"/>
    <lineage>
        <taxon>Bacteria</taxon>
        <taxon>Pseudomonadati</taxon>
        <taxon>Pseudomonadota</taxon>
        <taxon>Gammaproteobacteria</taxon>
        <taxon>Alteromonadales</taxon>
        <taxon>Pseudoalteromonadaceae</taxon>
        <taxon>Pseudoalteromonas</taxon>
    </lineage>
</organism>
<dbReference type="STRING" id="187330.AMS58_13730"/>
<reference evidence="2 3" key="1">
    <citation type="submission" date="2015-08" db="EMBL/GenBank/DDBJ databases">
        <title>Draft Genome Sequence of Pseudoalteromonas porphyrae UCD-SED14.</title>
        <authorList>
            <person name="Coil D.A."/>
            <person name="Jospin G."/>
            <person name="Lee R.D."/>
            <person name="Eisen J.A."/>
        </authorList>
    </citation>
    <scope>NUCLEOTIDE SEQUENCE [LARGE SCALE GENOMIC DNA]</scope>
    <source>
        <strain evidence="2 3">UCD-SED14</strain>
    </source>
</reference>
<dbReference type="EMBL" id="LHPH01000007">
    <property type="protein sequence ID" value="KPH63768.1"/>
    <property type="molecule type" value="Genomic_DNA"/>
</dbReference>
<accession>A0A0N0M082</accession>
<keyword evidence="1" id="KW-0812">Transmembrane</keyword>
<keyword evidence="3" id="KW-1185">Reference proteome</keyword>
<evidence type="ECO:0000313" key="3">
    <source>
        <dbReference type="Proteomes" id="UP000037848"/>
    </source>
</evidence>
<keyword evidence="1" id="KW-0472">Membrane</keyword>
<protein>
    <recommendedName>
        <fullName evidence="4">DUF805 domain-containing protein</fullName>
    </recommendedName>
</protein>
<dbReference type="PATRIC" id="fig|187330.3.peg.3548"/>
<dbReference type="Proteomes" id="UP000037848">
    <property type="component" value="Unassembled WGS sequence"/>
</dbReference>
<dbReference type="PANTHER" id="PTHR34980:SF3">
    <property type="entry name" value="BLR8105 PROTEIN"/>
    <property type="match status" value="1"/>
</dbReference>
<feature type="transmembrane region" description="Helical" evidence="1">
    <location>
        <begin position="126"/>
        <end position="146"/>
    </location>
</feature>
<dbReference type="GO" id="GO:0005886">
    <property type="term" value="C:plasma membrane"/>
    <property type="evidence" value="ECO:0007669"/>
    <property type="project" value="TreeGrafter"/>
</dbReference>